<proteinExistence type="predicted"/>
<evidence type="ECO:0000313" key="2">
    <source>
        <dbReference type="EMBL" id="QBD81098.1"/>
    </source>
</evidence>
<keyword evidence="2" id="KW-0560">Oxidoreductase</keyword>
<dbReference type="EMBL" id="CP035758">
    <property type="protein sequence ID" value="QBD81098.1"/>
    <property type="molecule type" value="Genomic_DNA"/>
</dbReference>
<dbReference type="InterPro" id="IPR007138">
    <property type="entry name" value="ABM_dom"/>
</dbReference>
<sequence>MVELVELNKEVPFATQLEEKVGPVVSLNIFHVEPEVLDKFIEAWAADGAVMKRQPGFISAQLHRGVAGSNVLMHYTVWESTEHLKQAYNNPEFQAALEGYPAGATASPHVFRKIEVPGLCLAD</sequence>
<keyword evidence="2" id="KW-0503">Monooxygenase</keyword>
<dbReference type="PROSITE" id="PS51725">
    <property type="entry name" value="ABM"/>
    <property type="match status" value="1"/>
</dbReference>
<gene>
    <name evidence="2" type="ORF">EPA93_36055</name>
</gene>
<dbReference type="GO" id="GO:0004497">
    <property type="term" value="F:monooxygenase activity"/>
    <property type="evidence" value="ECO:0007669"/>
    <property type="project" value="UniProtKB-KW"/>
</dbReference>
<dbReference type="KEGG" id="kbs:EPA93_36055"/>
<organism evidence="2 3">
    <name type="scientific">Ktedonosporobacter rubrisoli</name>
    <dbReference type="NCBI Taxonomy" id="2509675"/>
    <lineage>
        <taxon>Bacteria</taxon>
        <taxon>Bacillati</taxon>
        <taxon>Chloroflexota</taxon>
        <taxon>Ktedonobacteria</taxon>
        <taxon>Ktedonobacterales</taxon>
        <taxon>Ktedonosporobacteraceae</taxon>
        <taxon>Ktedonosporobacter</taxon>
    </lineage>
</organism>
<dbReference type="SUPFAM" id="SSF54909">
    <property type="entry name" value="Dimeric alpha+beta barrel"/>
    <property type="match status" value="1"/>
</dbReference>
<dbReference type="Proteomes" id="UP000290365">
    <property type="component" value="Chromosome"/>
</dbReference>
<dbReference type="InterPro" id="IPR011008">
    <property type="entry name" value="Dimeric_a/b-barrel"/>
</dbReference>
<evidence type="ECO:0000259" key="1">
    <source>
        <dbReference type="PROSITE" id="PS51725"/>
    </source>
</evidence>
<dbReference type="AlphaFoldDB" id="A0A4P6JZ09"/>
<accession>A0A4P6JZ09</accession>
<evidence type="ECO:0000313" key="3">
    <source>
        <dbReference type="Proteomes" id="UP000290365"/>
    </source>
</evidence>
<reference evidence="2 3" key="1">
    <citation type="submission" date="2019-01" db="EMBL/GenBank/DDBJ databases">
        <title>Ktedonosporobacter rubrisoli SCAWS-G2.</title>
        <authorList>
            <person name="Huang Y."/>
            <person name="Yan B."/>
        </authorList>
    </citation>
    <scope>NUCLEOTIDE SEQUENCE [LARGE SCALE GENOMIC DNA]</scope>
    <source>
        <strain evidence="2 3">SCAWS-G2</strain>
    </source>
</reference>
<keyword evidence="3" id="KW-1185">Reference proteome</keyword>
<protein>
    <submittedName>
        <fullName evidence="2">Antibiotic biosynthesis monooxygenase</fullName>
    </submittedName>
</protein>
<feature type="domain" description="ABM" evidence="1">
    <location>
        <begin position="24"/>
        <end position="116"/>
    </location>
</feature>
<name>A0A4P6JZ09_KTERU</name>
<dbReference type="OrthoDB" id="1494517at2"/>
<dbReference type="Gene3D" id="3.30.70.100">
    <property type="match status" value="1"/>
</dbReference>
<dbReference type="RefSeq" id="WP_129892160.1">
    <property type="nucleotide sequence ID" value="NZ_CP035758.1"/>
</dbReference>
<dbReference type="Pfam" id="PF03992">
    <property type="entry name" value="ABM"/>
    <property type="match status" value="1"/>
</dbReference>